<keyword evidence="2" id="KW-1185">Reference proteome</keyword>
<evidence type="ECO:0000313" key="1">
    <source>
        <dbReference type="EnsemblMetazoa" id="CJA05885.1"/>
    </source>
</evidence>
<name>A0A8R1HM96_CAEJA</name>
<dbReference type="AlphaFoldDB" id="A0A8R1HM96"/>
<dbReference type="EnsemblMetazoa" id="CJA05885.1">
    <property type="protein sequence ID" value="CJA05885.1"/>
    <property type="gene ID" value="WBGene00125089"/>
</dbReference>
<reference evidence="2" key="1">
    <citation type="submission" date="2010-08" db="EMBL/GenBank/DDBJ databases">
        <authorList>
            <consortium name="Caenorhabditis japonica Sequencing Consortium"/>
            <person name="Wilson R.K."/>
        </authorList>
    </citation>
    <scope>NUCLEOTIDE SEQUENCE [LARGE SCALE GENOMIC DNA]</scope>
    <source>
        <strain evidence="2">DF5081</strain>
    </source>
</reference>
<proteinExistence type="predicted"/>
<evidence type="ECO:0000313" key="2">
    <source>
        <dbReference type="Proteomes" id="UP000005237"/>
    </source>
</evidence>
<protein>
    <submittedName>
        <fullName evidence="1">Uncharacterized protein</fullName>
    </submittedName>
</protein>
<accession>A0A8R1HM96</accession>
<dbReference type="Proteomes" id="UP000005237">
    <property type="component" value="Unassembled WGS sequence"/>
</dbReference>
<sequence>MPGITRSRLSIRKLTVSDEDLNYDGMFVPYSEYVELRDHIGHLTDALKALHEALIAEGSKKLCDRASTLVPLLTSLPSLGPTPIMITDLIAATISHAALHAKNVLLVTDAFPVQNNRKVIQQQQIGLF</sequence>
<reference evidence="1" key="2">
    <citation type="submission" date="2022-06" db="UniProtKB">
        <authorList>
            <consortium name="EnsemblMetazoa"/>
        </authorList>
    </citation>
    <scope>IDENTIFICATION</scope>
    <source>
        <strain evidence="1">DF5081</strain>
    </source>
</reference>
<organism evidence="1 2">
    <name type="scientific">Caenorhabditis japonica</name>
    <dbReference type="NCBI Taxonomy" id="281687"/>
    <lineage>
        <taxon>Eukaryota</taxon>
        <taxon>Metazoa</taxon>
        <taxon>Ecdysozoa</taxon>
        <taxon>Nematoda</taxon>
        <taxon>Chromadorea</taxon>
        <taxon>Rhabditida</taxon>
        <taxon>Rhabditina</taxon>
        <taxon>Rhabditomorpha</taxon>
        <taxon>Rhabditoidea</taxon>
        <taxon>Rhabditidae</taxon>
        <taxon>Peloderinae</taxon>
        <taxon>Caenorhabditis</taxon>
    </lineage>
</organism>